<gene>
    <name evidence="2" type="primary">RvY_02120-1</name>
    <name evidence="2" type="synonym">RvY_02120.1</name>
    <name evidence="2" type="ORF">RvY_02120</name>
</gene>
<dbReference type="EMBL" id="BDGG01000001">
    <property type="protein sequence ID" value="GAU89585.1"/>
    <property type="molecule type" value="Genomic_DNA"/>
</dbReference>
<evidence type="ECO:0000256" key="1">
    <source>
        <dbReference type="SAM" id="MobiDB-lite"/>
    </source>
</evidence>
<feature type="compositionally biased region" description="Basic and acidic residues" evidence="1">
    <location>
        <begin position="7"/>
        <end position="33"/>
    </location>
</feature>
<feature type="region of interest" description="Disordered" evidence="1">
    <location>
        <begin position="1"/>
        <end position="35"/>
    </location>
</feature>
<name>A0A1D1UME4_RAMVA</name>
<sequence>MNGAAGKTREPKKKENAGNKWNDEPPSEQELKKRFTSSLTNKISYVLQP</sequence>
<protein>
    <submittedName>
        <fullName evidence="2">Uncharacterized protein</fullName>
    </submittedName>
</protein>
<proteinExistence type="predicted"/>
<organism evidence="2 3">
    <name type="scientific">Ramazzottius varieornatus</name>
    <name type="common">Water bear</name>
    <name type="synonym">Tardigrade</name>
    <dbReference type="NCBI Taxonomy" id="947166"/>
    <lineage>
        <taxon>Eukaryota</taxon>
        <taxon>Metazoa</taxon>
        <taxon>Ecdysozoa</taxon>
        <taxon>Tardigrada</taxon>
        <taxon>Eutardigrada</taxon>
        <taxon>Parachela</taxon>
        <taxon>Hypsibioidea</taxon>
        <taxon>Ramazzottiidae</taxon>
        <taxon>Ramazzottius</taxon>
    </lineage>
</organism>
<dbReference type="Proteomes" id="UP000186922">
    <property type="component" value="Unassembled WGS sequence"/>
</dbReference>
<evidence type="ECO:0000313" key="3">
    <source>
        <dbReference type="Proteomes" id="UP000186922"/>
    </source>
</evidence>
<evidence type="ECO:0000313" key="2">
    <source>
        <dbReference type="EMBL" id="GAU89585.1"/>
    </source>
</evidence>
<keyword evidence="3" id="KW-1185">Reference proteome</keyword>
<accession>A0A1D1UME4</accession>
<dbReference type="AlphaFoldDB" id="A0A1D1UME4"/>
<comment type="caution">
    <text evidence="2">The sequence shown here is derived from an EMBL/GenBank/DDBJ whole genome shotgun (WGS) entry which is preliminary data.</text>
</comment>
<reference evidence="2 3" key="1">
    <citation type="journal article" date="2016" name="Nat. Commun.">
        <title>Extremotolerant tardigrade genome and improved radiotolerance of human cultured cells by tardigrade-unique protein.</title>
        <authorList>
            <person name="Hashimoto T."/>
            <person name="Horikawa D.D."/>
            <person name="Saito Y."/>
            <person name="Kuwahara H."/>
            <person name="Kozuka-Hata H."/>
            <person name="Shin-I T."/>
            <person name="Minakuchi Y."/>
            <person name="Ohishi K."/>
            <person name="Motoyama A."/>
            <person name="Aizu T."/>
            <person name="Enomoto A."/>
            <person name="Kondo K."/>
            <person name="Tanaka S."/>
            <person name="Hara Y."/>
            <person name="Koshikawa S."/>
            <person name="Sagara H."/>
            <person name="Miura T."/>
            <person name="Yokobori S."/>
            <person name="Miyagawa K."/>
            <person name="Suzuki Y."/>
            <person name="Kubo T."/>
            <person name="Oyama M."/>
            <person name="Kohara Y."/>
            <person name="Fujiyama A."/>
            <person name="Arakawa K."/>
            <person name="Katayama T."/>
            <person name="Toyoda A."/>
            <person name="Kunieda T."/>
        </authorList>
    </citation>
    <scope>NUCLEOTIDE SEQUENCE [LARGE SCALE GENOMIC DNA]</scope>
    <source>
        <strain evidence="2 3">YOKOZUNA-1</strain>
    </source>
</reference>